<dbReference type="Proteomes" id="UP001600888">
    <property type="component" value="Unassembled WGS sequence"/>
</dbReference>
<protein>
    <submittedName>
        <fullName evidence="1">Uncharacterized protein</fullName>
    </submittedName>
</protein>
<accession>A0ABR4DSL2</accession>
<name>A0ABR4DSL2_9PEZI</name>
<evidence type="ECO:0000313" key="1">
    <source>
        <dbReference type="EMBL" id="KAL2273369.1"/>
    </source>
</evidence>
<organism evidence="1 2">
    <name type="scientific">Diaporthe vaccinii</name>
    <dbReference type="NCBI Taxonomy" id="105482"/>
    <lineage>
        <taxon>Eukaryota</taxon>
        <taxon>Fungi</taxon>
        <taxon>Dikarya</taxon>
        <taxon>Ascomycota</taxon>
        <taxon>Pezizomycotina</taxon>
        <taxon>Sordariomycetes</taxon>
        <taxon>Sordariomycetidae</taxon>
        <taxon>Diaporthales</taxon>
        <taxon>Diaporthaceae</taxon>
        <taxon>Diaporthe</taxon>
        <taxon>Diaporthe eres species complex</taxon>
    </lineage>
</organism>
<sequence>MCLPPMSREKIQSKKITSKNCPGHPVDLLCQSNADIDYLGSPHGLHYEQRRAKLSLPSMIFPRSLLVVGALTLLTQRKLVMLSQRARSAGHALADLGQDGVVLDVVGVIGLDLDGDAAQCPLQGVLGRGVHHLGLGEGDQAMKVSLFLHGHQRRWSLVSCRRGICIARTGHPHQTRGCTRSRRQRTGDRCPPGPIFEGFDSLGVDKSVTELLPVLAVARVLDDNLLKVVRQLEDDVLVLLAELEVVPGGDALLVDGCSARGLLLVSGLLLAVEPCHCPDPSHVGWVERGSRGVNSEIRGRGETNPDCD</sequence>
<dbReference type="EMBL" id="JBAWTH010000189">
    <property type="protein sequence ID" value="KAL2273369.1"/>
    <property type="molecule type" value="Genomic_DNA"/>
</dbReference>
<gene>
    <name evidence="1" type="ORF">FJTKL_04593</name>
</gene>
<reference evidence="1 2" key="1">
    <citation type="submission" date="2024-03" db="EMBL/GenBank/DDBJ databases">
        <title>A high-quality draft genome sequence of Diaporthe vaccinii, a causative agent of upright dieback and viscid rot disease in cranberry plants.</title>
        <authorList>
            <person name="Sarrasin M."/>
            <person name="Lang B.F."/>
            <person name="Burger G."/>
        </authorList>
    </citation>
    <scope>NUCLEOTIDE SEQUENCE [LARGE SCALE GENOMIC DNA]</scope>
    <source>
        <strain evidence="1 2">IS7</strain>
    </source>
</reference>
<proteinExistence type="predicted"/>
<keyword evidence="2" id="KW-1185">Reference proteome</keyword>
<evidence type="ECO:0000313" key="2">
    <source>
        <dbReference type="Proteomes" id="UP001600888"/>
    </source>
</evidence>
<comment type="caution">
    <text evidence="1">The sequence shown here is derived from an EMBL/GenBank/DDBJ whole genome shotgun (WGS) entry which is preliminary data.</text>
</comment>